<keyword evidence="2" id="KW-1185">Reference proteome</keyword>
<organism evidence="1 2">
    <name type="scientific">Hymenobacter edaphi</name>
    <dbReference type="NCBI Taxonomy" id="2211146"/>
    <lineage>
        <taxon>Bacteria</taxon>
        <taxon>Pseudomonadati</taxon>
        <taxon>Bacteroidota</taxon>
        <taxon>Cytophagia</taxon>
        <taxon>Cytophagales</taxon>
        <taxon>Hymenobacteraceae</taxon>
        <taxon>Hymenobacter</taxon>
    </lineage>
</organism>
<dbReference type="RefSeq" id="WP_111480046.1">
    <property type="nucleotide sequence ID" value="NZ_QHKM01000008.1"/>
</dbReference>
<protein>
    <recommendedName>
        <fullName evidence="3">DUF3806 domain-containing protein</fullName>
    </recommendedName>
</protein>
<dbReference type="OrthoDB" id="7933343at2"/>
<gene>
    <name evidence="1" type="ORF">DLM85_20495</name>
</gene>
<name>A0A328BFR0_9BACT</name>
<dbReference type="AlphaFoldDB" id="A0A328BFR0"/>
<accession>A0A328BFR0</accession>
<evidence type="ECO:0008006" key="3">
    <source>
        <dbReference type="Google" id="ProtNLM"/>
    </source>
</evidence>
<evidence type="ECO:0000313" key="1">
    <source>
        <dbReference type="EMBL" id="RAK63928.1"/>
    </source>
</evidence>
<dbReference type="Proteomes" id="UP000248553">
    <property type="component" value="Unassembled WGS sequence"/>
</dbReference>
<evidence type="ECO:0000313" key="2">
    <source>
        <dbReference type="Proteomes" id="UP000248553"/>
    </source>
</evidence>
<proteinExistence type="predicted"/>
<dbReference type="EMBL" id="QHKM01000008">
    <property type="protein sequence ID" value="RAK63928.1"/>
    <property type="molecule type" value="Genomic_DNA"/>
</dbReference>
<reference evidence="2" key="1">
    <citation type="submission" date="2018-05" db="EMBL/GenBank/DDBJ databases">
        <authorList>
            <person name="Nie L."/>
        </authorList>
    </citation>
    <scope>NUCLEOTIDE SEQUENCE [LARGE SCALE GENOMIC DNA]</scope>
    <source>
        <strain evidence="2">NL</strain>
    </source>
</reference>
<sequence>MEELRAAAEAVRQQLNVPAFDEAAVRVLMDFIETQREALGAVDRPNVVNALGCFLGECIIRSFGGSWEANTAGVMGIQLGGHTFVRPFEHVDRQLTHGLTESVVGFYQSVPERLASAPPARRLTWIPLPLPATTARRPLNR</sequence>
<comment type="caution">
    <text evidence="1">The sequence shown here is derived from an EMBL/GenBank/DDBJ whole genome shotgun (WGS) entry which is preliminary data.</text>
</comment>